<reference evidence="3 4" key="1">
    <citation type="submission" date="2016-05" db="EMBL/GenBank/DDBJ databases">
        <title>Genome sequencing of Vitellibacter soesokkakensis RSSK-12.</title>
        <authorList>
            <person name="Thevarajoo S."/>
            <person name="Selvaratnam C."/>
            <person name="Goh K.M."/>
            <person name="Chan K.-G."/>
            <person name="Chong C.S."/>
        </authorList>
    </citation>
    <scope>NUCLEOTIDE SEQUENCE [LARGE SCALE GENOMIC DNA]</scope>
    <source>
        <strain evidence="3 4">RSSK-12</strain>
    </source>
</reference>
<protein>
    <recommendedName>
        <fullName evidence="2">YcxB-like C-terminal domain-containing protein</fullName>
    </recommendedName>
</protein>
<dbReference type="OrthoDB" id="1437393at2"/>
<keyword evidence="4" id="KW-1185">Reference proteome</keyword>
<accession>A0A1A9LJX3</accession>
<evidence type="ECO:0000259" key="2">
    <source>
        <dbReference type="Pfam" id="PF14317"/>
    </source>
</evidence>
<feature type="domain" description="YcxB-like C-terminal" evidence="2">
    <location>
        <begin position="90"/>
        <end position="151"/>
    </location>
</feature>
<evidence type="ECO:0000313" key="4">
    <source>
        <dbReference type="Proteomes" id="UP000077552"/>
    </source>
</evidence>
<dbReference type="Proteomes" id="UP000077552">
    <property type="component" value="Unassembled WGS sequence"/>
</dbReference>
<dbReference type="InterPro" id="IPR025588">
    <property type="entry name" value="YcxB-like_C"/>
</dbReference>
<evidence type="ECO:0000256" key="1">
    <source>
        <dbReference type="SAM" id="Phobius"/>
    </source>
</evidence>
<sequence>MIETKKFSLSKKLFFNIILKTRIKKSWWLYSLLILIGLVHLYLYIKTTNTSSLVWVIVCLSYPILIYIMLYRYAYSKNQEIFLSERKLFFDSEIIKIDETEGSTSEIPYKKIVSVKNLNEYWMLYLNKDHYFYIPKNIFYTKEDLERFEEYINR</sequence>
<dbReference type="AlphaFoldDB" id="A0A1A9LJX3"/>
<dbReference type="EMBL" id="LXIE01000001">
    <property type="protein sequence ID" value="OAD92815.1"/>
    <property type="molecule type" value="Genomic_DNA"/>
</dbReference>
<proteinExistence type="predicted"/>
<gene>
    <name evidence="3" type="ORF">A7A78_02595</name>
</gene>
<dbReference type="Pfam" id="PF14317">
    <property type="entry name" value="YcxB"/>
    <property type="match status" value="1"/>
</dbReference>
<dbReference type="STRING" id="1385699.A7A78_02595"/>
<feature type="transmembrane region" description="Helical" evidence="1">
    <location>
        <begin position="27"/>
        <end position="45"/>
    </location>
</feature>
<keyword evidence="1" id="KW-0472">Membrane</keyword>
<evidence type="ECO:0000313" key="3">
    <source>
        <dbReference type="EMBL" id="OAD92815.1"/>
    </source>
</evidence>
<keyword evidence="1" id="KW-1133">Transmembrane helix</keyword>
<organism evidence="3 4">
    <name type="scientific">Aequorivita soesokkakensis</name>
    <dbReference type="NCBI Taxonomy" id="1385699"/>
    <lineage>
        <taxon>Bacteria</taxon>
        <taxon>Pseudomonadati</taxon>
        <taxon>Bacteroidota</taxon>
        <taxon>Flavobacteriia</taxon>
        <taxon>Flavobacteriales</taxon>
        <taxon>Flavobacteriaceae</taxon>
        <taxon>Aequorivita</taxon>
    </lineage>
</organism>
<keyword evidence="1" id="KW-0812">Transmembrane</keyword>
<name>A0A1A9LJX3_9FLAO</name>
<comment type="caution">
    <text evidence="3">The sequence shown here is derived from an EMBL/GenBank/DDBJ whole genome shotgun (WGS) entry which is preliminary data.</text>
</comment>
<feature type="transmembrane region" description="Helical" evidence="1">
    <location>
        <begin position="51"/>
        <end position="70"/>
    </location>
</feature>